<evidence type="ECO:0000256" key="2">
    <source>
        <dbReference type="ARBA" id="ARBA00012962"/>
    </source>
</evidence>
<dbReference type="AlphaFoldDB" id="A0A838CNP2"/>
<evidence type="ECO:0000313" key="13">
    <source>
        <dbReference type="Proteomes" id="UP000571017"/>
    </source>
</evidence>
<protein>
    <recommendedName>
        <fullName evidence="2 8">Shikimate dehydrogenase (NADP(+))</fullName>
        <shortName evidence="8">SDH</shortName>
        <ecNumber evidence="2 8">1.1.1.25</ecNumber>
    </recommendedName>
</protein>
<organism evidence="12 13">
    <name type="scientific">Halobacillus locisalis</name>
    <dbReference type="NCBI Taxonomy" id="220753"/>
    <lineage>
        <taxon>Bacteria</taxon>
        <taxon>Bacillati</taxon>
        <taxon>Bacillota</taxon>
        <taxon>Bacilli</taxon>
        <taxon>Bacillales</taxon>
        <taxon>Bacillaceae</taxon>
        <taxon>Halobacillus</taxon>
    </lineage>
</organism>
<dbReference type="GO" id="GO:0019632">
    <property type="term" value="P:shikimate metabolic process"/>
    <property type="evidence" value="ECO:0007669"/>
    <property type="project" value="InterPro"/>
</dbReference>
<evidence type="ECO:0000256" key="7">
    <source>
        <dbReference type="ARBA" id="ARBA00049442"/>
    </source>
</evidence>
<evidence type="ECO:0000259" key="10">
    <source>
        <dbReference type="Pfam" id="PF08501"/>
    </source>
</evidence>
<dbReference type="CDD" id="cd01065">
    <property type="entry name" value="NAD_bind_Shikimate_DH"/>
    <property type="match status" value="1"/>
</dbReference>
<evidence type="ECO:0000256" key="1">
    <source>
        <dbReference type="ARBA" id="ARBA00004871"/>
    </source>
</evidence>
<evidence type="ECO:0000256" key="4">
    <source>
        <dbReference type="ARBA" id="ARBA00022857"/>
    </source>
</evidence>
<dbReference type="InterPro" id="IPR046346">
    <property type="entry name" value="Aminoacid_DH-like_N_sf"/>
</dbReference>
<dbReference type="UniPathway" id="UPA00053">
    <property type="reaction ID" value="UER00087"/>
</dbReference>
<dbReference type="EC" id="1.1.1.25" evidence="2 8"/>
<dbReference type="Pfam" id="PF18317">
    <property type="entry name" value="SDH_C"/>
    <property type="match status" value="1"/>
</dbReference>
<dbReference type="EMBL" id="JACEFG010000001">
    <property type="protein sequence ID" value="MBA2173523.1"/>
    <property type="molecule type" value="Genomic_DNA"/>
</dbReference>
<keyword evidence="6 8" id="KW-0057">Aromatic amino acid biosynthesis</keyword>
<dbReference type="InterPro" id="IPR022893">
    <property type="entry name" value="Shikimate_DH_fam"/>
</dbReference>
<keyword evidence="13" id="KW-1185">Reference proteome</keyword>
<dbReference type="Pfam" id="PF01488">
    <property type="entry name" value="Shikimate_DH"/>
    <property type="match status" value="1"/>
</dbReference>
<evidence type="ECO:0000259" key="11">
    <source>
        <dbReference type="Pfam" id="PF18317"/>
    </source>
</evidence>
<feature type="binding site" evidence="8">
    <location>
        <position position="85"/>
    </location>
    <ligand>
        <name>shikimate</name>
        <dbReference type="ChEBI" id="CHEBI:36208"/>
    </ligand>
</feature>
<dbReference type="GO" id="GO:0009073">
    <property type="term" value="P:aromatic amino acid family biosynthetic process"/>
    <property type="evidence" value="ECO:0007669"/>
    <property type="project" value="UniProtKB-KW"/>
</dbReference>
<keyword evidence="5 8" id="KW-0560">Oxidoreductase</keyword>
<feature type="binding site" evidence="8">
    <location>
        <begin position="150"/>
        <end position="155"/>
    </location>
    <ligand>
        <name>NADP(+)</name>
        <dbReference type="ChEBI" id="CHEBI:58349"/>
    </ligand>
</feature>
<feature type="binding site" evidence="8">
    <location>
        <position position="220"/>
    </location>
    <ligand>
        <name>shikimate</name>
        <dbReference type="ChEBI" id="CHEBI:36208"/>
    </ligand>
</feature>
<dbReference type="InterPro" id="IPR036291">
    <property type="entry name" value="NAD(P)-bd_dom_sf"/>
</dbReference>
<dbReference type="InterPro" id="IPR013708">
    <property type="entry name" value="Shikimate_DH-bd_N"/>
</dbReference>
<dbReference type="PANTHER" id="PTHR21089">
    <property type="entry name" value="SHIKIMATE DEHYDROGENASE"/>
    <property type="match status" value="1"/>
</dbReference>
<evidence type="ECO:0000256" key="8">
    <source>
        <dbReference type="HAMAP-Rule" id="MF_00222"/>
    </source>
</evidence>
<evidence type="ECO:0000256" key="5">
    <source>
        <dbReference type="ARBA" id="ARBA00023002"/>
    </source>
</evidence>
<dbReference type="Gene3D" id="3.40.50.10860">
    <property type="entry name" value="Leucine Dehydrogenase, chain A, domain 1"/>
    <property type="match status" value="1"/>
</dbReference>
<accession>A0A838CNP2</accession>
<dbReference type="InterPro" id="IPR006151">
    <property type="entry name" value="Shikm_DH/Glu-tRNA_Rdtase"/>
</dbReference>
<dbReference type="SUPFAM" id="SSF51735">
    <property type="entry name" value="NAD(P)-binding Rossmann-fold domains"/>
    <property type="match status" value="1"/>
</dbReference>
<comment type="subunit">
    <text evidence="8">Homodimer.</text>
</comment>
<evidence type="ECO:0000256" key="3">
    <source>
        <dbReference type="ARBA" id="ARBA00022605"/>
    </source>
</evidence>
<sequence length="277" mass="30654">MKLGLVGYPVGHSLSPWIHERLMEQQNVSGTYELFETSPESFDSYIETLKKEGLDGFNVTVPYKETIIPHLTDLDDSARVLGAVNTVKQTERGWIGYNTDGIGFVDSIKNRFPERLHNEAQILMLGSGGAARGIYHALIQSGVARVDVANRTPAKAEALLEMNDTMVKSKALDLQEAEEDLARYDVVIQTTSVGMSPNHNQAIISLKRLKPGAVVSDIVYRPMETAFLIDAKAQGASLHYGHEMLLQQAVYAFKIWTGTNPDAFKLLDEFESKLKGV</sequence>
<dbReference type="NCBIfam" id="TIGR00507">
    <property type="entry name" value="aroE"/>
    <property type="match status" value="1"/>
</dbReference>
<gene>
    <name evidence="8 12" type="primary">aroE</name>
    <name evidence="12" type="ORF">H0266_01275</name>
</gene>
<comment type="pathway">
    <text evidence="1 8">Metabolic intermediate biosynthesis; chorismate biosynthesis; chorismate from D-erythrose 4-phosphate and phosphoenolpyruvate: step 4/7.</text>
</comment>
<dbReference type="InterPro" id="IPR011342">
    <property type="entry name" value="Shikimate_DH"/>
</dbReference>
<feature type="domain" description="Quinate/shikimate 5-dehydrogenase/glutamyl-tRNA reductase" evidence="9">
    <location>
        <begin position="117"/>
        <end position="193"/>
    </location>
</feature>
<feature type="binding site" evidence="8">
    <location>
        <begin position="13"/>
        <end position="15"/>
    </location>
    <ligand>
        <name>shikimate</name>
        <dbReference type="ChEBI" id="CHEBI:36208"/>
    </ligand>
</feature>
<dbReference type="Gene3D" id="3.40.50.720">
    <property type="entry name" value="NAD(P)-binding Rossmann-like Domain"/>
    <property type="match status" value="1"/>
</dbReference>
<feature type="binding site" evidence="8">
    <location>
        <begin position="126"/>
        <end position="130"/>
    </location>
    <ligand>
        <name>NADP(+)</name>
        <dbReference type="ChEBI" id="CHEBI:58349"/>
    </ligand>
</feature>
<dbReference type="GO" id="GO:0004764">
    <property type="term" value="F:shikimate 3-dehydrogenase (NADP+) activity"/>
    <property type="evidence" value="ECO:0007669"/>
    <property type="project" value="UniProtKB-UniRule"/>
</dbReference>
<reference evidence="12 13" key="1">
    <citation type="journal article" date="2004" name="Extremophiles">
        <title>Halobacillus locisalis sp. nov., a halophilic bacterium isolated from a marine solar saltern of the Yellow Sea in Korea.</title>
        <authorList>
            <person name="Yoon J.H."/>
            <person name="Kang K.H."/>
            <person name="Oh T.K."/>
            <person name="Park Y.H."/>
        </authorList>
    </citation>
    <scope>NUCLEOTIDE SEQUENCE [LARGE SCALE GENOMIC DNA]</scope>
    <source>
        <strain evidence="12 13">KCTC 3788</strain>
    </source>
</reference>
<dbReference type="GO" id="GO:0008652">
    <property type="term" value="P:amino acid biosynthetic process"/>
    <property type="evidence" value="ECO:0007669"/>
    <property type="project" value="UniProtKB-KW"/>
</dbReference>
<dbReference type="HAMAP" id="MF_00222">
    <property type="entry name" value="Shikimate_DH_AroE"/>
    <property type="match status" value="1"/>
</dbReference>
<feature type="domain" description="Shikimate dehydrogenase substrate binding N-terminal" evidence="10">
    <location>
        <begin position="5"/>
        <end position="87"/>
    </location>
</feature>
<evidence type="ECO:0000313" key="12">
    <source>
        <dbReference type="EMBL" id="MBA2173523.1"/>
    </source>
</evidence>
<feature type="binding site" evidence="8">
    <location>
        <position position="100"/>
    </location>
    <ligand>
        <name>shikimate</name>
        <dbReference type="ChEBI" id="CHEBI:36208"/>
    </ligand>
</feature>
<comment type="caution">
    <text evidence="12">The sequence shown here is derived from an EMBL/GenBank/DDBJ whole genome shotgun (WGS) entry which is preliminary data.</text>
</comment>
<dbReference type="InterPro" id="IPR041121">
    <property type="entry name" value="SDH_C"/>
</dbReference>
<evidence type="ECO:0000256" key="6">
    <source>
        <dbReference type="ARBA" id="ARBA00023141"/>
    </source>
</evidence>
<proteinExistence type="inferred from homology"/>
<keyword evidence="4 8" id="KW-0521">NADP</keyword>
<feature type="binding site" evidence="8">
    <location>
        <position position="248"/>
    </location>
    <ligand>
        <name>shikimate</name>
        <dbReference type="ChEBI" id="CHEBI:36208"/>
    </ligand>
</feature>
<comment type="function">
    <text evidence="8">Involved in the biosynthesis of the chorismate, which leads to the biosynthesis of aromatic amino acids. Catalyzes the reversible NADPH linked reduction of 3-dehydroshikimate (DHSA) to yield shikimate (SA).</text>
</comment>
<feature type="binding site" evidence="8">
    <location>
        <position position="241"/>
    </location>
    <ligand>
        <name>NADP(+)</name>
        <dbReference type="ChEBI" id="CHEBI:58349"/>
    </ligand>
</feature>
<dbReference type="Pfam" id="PF08501">
    <property type="entry name" value="Shikimate_dh_N"/>
    <property type="match status" value="1"/>
</dbReference>
<name>A0A838CNP2_9BACI</name>
<dbReference type="GO" id="GO:0050661">
    <property type="term" value="F:NADP binding"/>
    <property type="evidence" value="ECO:0007669"/>
    <property type="project" value="InterPro"/>
</dbReference>
<evidence type="ECO:0000259" key="9">
    <source>
        <dbReference type="Pfam" id="PF01488"/>
    </source>
</evidence>
<dbReference type="SUPFAM" id="SSF53223">
    <property type="entry name" value="Aminoacid dehydrogenase-like, N-terminal domain"/>
    <property type="match status" value="1"/>
</dbReference>
<dbReference type="GO" id="GO:0009423">
    <property type="term" value="P:chorismate biosynthetic process"/>
    <property type="evidence" value="ECO:0007669"/>
    <property type="project" value="UniProtKB-UniRule"/>
</dbReference>
<comment type="similarity">
    <text evidence="8">Belongs to the shikimate dehydrogenase family.</text>
</comment>
<dbReference type="PANTHER" id="PTHR21089:SF1">
    <property type="entry name" value="BIFUNCTIONAL 3-DEHYDROQUINATE DEHYDRATASE_SHIKIMATE DEHYDROGENASE, CHLOROPLASTIC"/>
    <property type="match status" value="1"/>
</dbReference>
<feature type="binding site" evidence="8">
    <location>
        <position position="76"/>
    </location>
    <ligand>
        <name>NADP(+)</name>
        <dbReference type="ChEBI" id="CHEBI:58349"/>
    </ligand>
</feature>
<feature type="binding site" evidence="8">
    <location>
        <position position="60"/>
    </location>
    <ligand>
        <name>shikimate</name>
        <dbReference type="ChEBI" id="CHEBI:36208"/>
    </ligand>
</feature>
<keyword evidence="3 8" id="KW-0028">Amino-acid biosynthesis</keyword>
<dbReference type="RefSeq" id="WP_181470580.1">
    <property type="nucleotide sequence ID" value="NZ_JACEFG010000001.1"/>
</dbReference>
<feature type="domain" description="SDH C-terminal" evidence="11">
    <location>
        <begin position="241"/>
        <end position="262"/>
    </location>
</feature>
<feature type="binding site" evidence="8">
    <location>
        <position position="218"/>
    </location>
    <ligand>
        <name>NADP(+)</name>
        <dbReference type="ChEBI" id="CHEBI:58349"/>
    </ligand>
</feature>
<comment type="catalytic activity">
    <reaction evidence="7 8">
        <text>shikimate + NADP(+) = 3-dehydroshikimate + NADPH + H(+)</text>
        <dbReference type="Rhea" id="RHEA:17737"/>
        <dbReference type="ChEBI" id="CHEBI:15378"/>
        <dbReference type="ChEBI" id="CHEBI:16630"/>
        <dbReference type="ChEBI" id="CHEBI:36208"/>
        <dbReference type="ChEBI" id="CHEBI:57783"/>
        <dbReference type="ChEBI" id="CHEBI:58349"/>
        <dbReference type="EC" id="1.1.1.25"/>
    </reaction>
</comment>
<feature type="active site" description="Proton acceptor" evidence="8">
    <location>
        <position position="64"/>
    </location>
</feature>
<dbReference type="Proteomes" id="UP000571017">
    <property type="component" value="Unassembled WGS sequence"/>
</dbReference>
<dbReference type="GO" id="GO:0005829">
    <property type="term" value="C:cytosol"/>
    <property type="evidence" value="ECO:0007669"/>
    <property type="project" value="TreeGrafter"/>
</dbReference>